<evidence type="ECO:0000313" key="2">
    <source>
        <dbReference type="EMBL" id="WFD04130.1"/>
    </source>
</evidence>
<dbReference type="AlphaFoldDB" id="A0AAF0ISW5"/>
<evidence type="ECO:0000256" key="1">
    <source>
        <dbReference type="SAM" id="MobiDB-lite"/>
    </source>
</evidence>
<feature type="compositionally biased region" description="Acidic residues" evidence="1">
    <location>
        <begin position="131"/>
        <end position="140"/>
    </location>
</feature>
<feature type="region of interest" description="Disordered" evidence="1">
    <location>
        <begin position="74"/>
        <end position="109"/>
    </location>
</feature>
<feature type="compositionally biased region" description="Low complexity" evidence="1">
    <location>
        <begin position="87"/>
        <end position="101"/>
    </location>
</feature>
<dbReference type="Proteomes" id="UP001214603">
    <property type="component" value="Chromosome 7"/>
</dbReference>
<accession>A0AAF0ISW5</accession>
<feature type="compositionally biased region" description="Pro residues" evidence="1">
    <location>
        <begin position="425"/>
        <end position="442"/>
    </location>
</feature>
<protein>
    <submittedName>
        <fullName evidence="2">Uncharacterized protein</fullName>
    </submittedName>
</protein>
<feature type="compositionally biased region" description="Basic and acidic residues" evidence="1">
    <location>
        <begin position="391"/>
        <end position="409"/>
    </location>
</feature>
<feature type="compositionally biased region" description="Low complexity" evidence="1">
    <location>
        <begin position="312"/>
        <end position="345"/>
    </location>
</feature>
<keyword evidence="3" id="KW-1185">Reference proteome</keyword>
<evidence type="ECO:0000313" key="3">
    <source>
        <dbReference type="Proteomes" id="UP001214603"/>
    </source>
</evidence>
<feature type="region of interest" description="Disordered" evidence="1">
    <location>
        <begin position="288"/>
        <end position="464"/>
    </location>
</feature>
<sequence length="577" mass="63944">MGGRGWRGRVEYDEADVQYILAVMDRTAPPWNVSRLARELSRERPAHTYSSYQTFLQKNMLDRLNLQQRLRERHAERGGHLDGVHIPRTSRARSAQPAASERPARRPRVAGGLSVGELHATFAPRSSSVESLDELDEDGAAEAADAPPAESSSEEEPMDEAEMLAFEARQTHVDAPRPAPHRRRHEAFLPEEHEQLVNRLVDLLVETHWGRDADADGTVNVDEEPPVPPPAFWDEMSRIAPRHSARSWMLHFERSAPTFWRTATDRFLLRMSPSSLFVDAERSVVQSGDESAARASQPDAPAADESRVADESQPAPQSDAPPDASQPTPQASGSAAPAGPSASTPMRPARRMAHAHNTPRASWGDAEAAAAVHTPKSHGPAYTPYSVRVGQRRDHHDAKAHARERHDAEFGSAAPSPLGRRTPASAPPARPAAPVEATPPSPVRRVRHSLGAPGAPGWPSLQPWRSEATRASQYGVEQRRARAEYEARVWELCSDFALTSPAQLVPFMEPAHGDVERCREAVEEYIDALADYYDTERTTILELLEAQLGSFEQVVRVLDIQQRSLERSMERSRERTH</sequence>
<proteinExistence type="predicted"/>
<feature type="compositionally biased region" description="Low complexity" evidence="1">
    <location>
        <begin position="141"/>
        <end position="151"/>
    </location>
</feature>
<feature type="compositionally biased region" description="Basic and acidic residues" evidence="1">
    <location>
        <begin position="74"/>
        <end position="85"/>
    </location>
</feature>
<feature type="compositionally biased region" description="Low complexity" evidence="1">
    <location>
        <begin position="293"/>
        <end position="303"/>
    </location>
</feature>
<feature type="region of interest" description="Disordered" evidence="1">
    <location>
        <begin position="121"/>
        <end position="160"/>
    </location>
</feature>
<reference evidence="2" key="1">
    <citation type="submission" date="2023-03" db="EMBL/GenBank/DDBJ databases">
        <title>Mating type loci evolution in Malassezia.</title>
        <authorList>
            <person name="Coelho M.A."/>
        </authorList>
    </citation>
    <scope>NUCLEOTIDE SEQUENCE</scope>
    <source>
        <strain evidence="2">CBS 7876</strain>
    </source>
</reference>
<name>A0AAF0ISW5_9BASI</name>
<organism evidence="2 3">
    <name type="scientific">Malassezia obtusa</name>
    <dbReference type="NCBI Taxonomy" id="76774"/>
    <lineage>
        <taxon>Eukaryota</taxon>
        <taxon>Fungi</taxon>
        <taxon>Dikarya</taxon>
        <taxon>Basidiomycota</taxon>
        <taxon>Ustilaginomycotina</taxon>
        <taxon>Malasseziomycetes</taxon>
        <taxon>Malasseziales</taxon>
        <taxon>Malasseziaceae</taxon>
        <taxon>Malassezia</taxon>
    </lineage>
</organism>
<gene>
    <name evidence="2" type="ORF">MOBT1_002833</name>
</gene>
<dbReference type="EMBL" id="CP119940">
    <property type="protein sequence ID" value="WFD04130.1"/>
    <property type="molecule type" value="Genomic_DNA"/>
</dbReference>